<dbReference type="Proteomes" id="UP000198925">
    <property type="component" value="Unassembled WGS sequence"/>
</dbReference>
<dbReference type="RefSeq" id="WP_090664052.1">
    <property type="nucleotide sequence ID" value="NZ_FMZX01000010.1"/>
</dbReference>
<sequence length="195" mass="21145">MRARILLAFGLFLASFLGSGEAAAQNRFNLVNSTGQTIERVYVSPSRISSWGPDVLGNAVLPPGQSVWIVPQLSDCVLDIKVIYQGGREEERRQVNACSLSRVVWGAAGGSGDPSFQFVNSSGVVVNELYVSLSTDQNWGRDRLGQGTLPPGASFPVSLPAGKVCTVDIRVVYADGRALERRRVETCSIRELNFR</sequence>
<proteinExistence type="predicted"/>
<accession>A0A1G6WF84</accession>
<evidence type="ECO:0008006" key="4">
    <source>
        <dbReference type="Google" id="ProtNLM"/>
    </source>
</evidence>
<dbReference type="AlphaFoldDB" id="A0A1G6WF84"/>
<keyword evidence="3" id="KW-1185">Reference proteome</keyword>
<dbReference type="STRING" id="938405.SAMN02927895_00970"/>
<organism evidence="2 3">
    <name type="scientific">Belnapia rosea</name>
    <dbReference type="NCBI Taxonomy" id="938405"/>
    <lineage>
        <taxon>Bacteria</taxon>
        <taxon>Pseudomonadati</taxon>
        <taxon>Pseudomonadota</taxon>
        <taxon>Alphaproteobacteria</taxon>
        <taxon>Acetobacterales</taxon>
        <taxon>Roseomonadaceae</taxon>
        <taxon>Belnapia</taxon>
    </lineage>
</organism>
<protein>
    <recommendedName>
        <fullName evidence="4">Tat pathway signal protein</fullName>
    </recommendedName>
</protein>
<evidence type="ECO:0000256" key="1">
    <source>
        <dbReference type="SAM" id="SignalP"/>
    </source>
</evidence>
<gene>
    <name evidence="2" type="ORF">SAMN04487779_1010172</name>
</gene>
<keyword evidence="1" id="KW-0732">Signal</keyword>
<evidence type="ECO:0000313" key="3">
    <source>
        <dbReference type="Proteomes" id="UP000198925"/>
    </source>
</evidence>
<evidence type="ECO:0000313" key="2">
    <source>
        <dbReference type="EMBL" id="SDD64468.1"/>
    </source>
</evidence>
<name>A0A1G6WF84_9PROT</name>
<reference evidence="2 3" key="1">
    <citation type="submission" date="2016-10" db="EMBL/GenBank/DDBJ databases">
        <authorList>
            <person name="de Groot N.N."/>
        </authorList>
    </citation>
    <scope>NUCLEOTIDE SEQUENCE [LARGE SCALE GENOMIC DNA]</scope>
    <source>
        <strain evidence="2 3">CPCC 100156</strain>
    </source>
</reference>
<feature type="signal peptide" evidence="1">
    <location>
        <begin position="1"/>
        <end position="24"/>
    </location>
</feature>
<feature type="chain" id="PRO_5011620371" description="Tat pathway signal protein" evidence="1">
    <location>
        <begin position="25"/>
        <end position="195"/>
    </location>
</feature>
<dbReference type="EMBL" id="FMZX01000010">
    <property type="protein sequence ID" value="SDD64468.1"/>
    <property type="molecule type" value="Genomic_DNA"/>
</dbReference>